<proteinExistence type="predicted"/>
<dbReference type="AlphaFoldDB" id="A0A0J6F2I2"/>
<protein>
    <submittedName>
        <fullName evidence="1">Uncharacterized protein</fullName>
    </submittedName>
</protein>
<reference evidence="2" key="2">
    <citation type="journal article" date="2009" name="Genome Res.">
        <title>Comparative genomic analyses of the human fungal pathogens Coccidioides and their relatives.</title>
        <authorList>
            <person name="Sharpton T.J."/>
            <person name="Stajich J.E."/>
            <person name="Rounsley S.D."/>
            <person name="Gardner M.J."/>
            <person name="Wortman J.R."/>
            <person name="Jordar V.S."/>
            <person name="Maiti R."/>
            <person name="Kodira C.D."/>
            <person name="Neafsey D.E."/>
            <person name="Zeng Q."/>
            <person name="Hung C.-Y."/>
            <person name="McMahan C."/>
            <person name="Muszewska A."/>
            <person name="Grynberg M."/>
            <person name="Mandel M.A."/>
            <person name="Kellner E.M."/>
            <person name="Barker B.M."/>
            <person name="Galgiani J.N."/>
            <person name="Orbach M.J."/>
            <person name="Kirkland T.N."/>
            <person name="Cole G.T."/>
            <person name="Henn M.R."/>
            <person name="Birren B.W."/>
            <person name="Taylor J.W."/>
        </authorList>
    </citation>
    <scope>NUCLEOTIDE SEQUENCE [LARGE SCALE GENOMIC DNA]</scope>
    <source>
        <strain evidence="2">RMSCC 3488</strain>
    </source>
</reference>
<sequence length="144" mass="16367">MRPTVGCRREQFGILISGWIHAESLEAVNGQPPGSWNFKRDLVVLWNLRWNPFSRQHPIRCCVRYLCRWGPYDPSQLFIAPNRIGDSRIGTTIPNHPANLDGRLCAHSVLVETGQQMLFTTADMKGFESNHNFLPGGKYRAMAT</sequence>
<reference evidence="1 2" key="1">
    <citation type="submission" date="2007-06" db="EMBL/GenBank/DDBJ databases">
        <title>The Genome Sequence of Coccidioides posadasii RMSCC_3488.</title>
        <authorList>
            <consortium name="Coccidioides Genome Resources Consortium"/>
            <consortium name="The Broad Institute Genome Sequencing Platform"/>
            <person name="Henn M.R."/>
            <person name="Sykes S."/>
            <person name="Young S."/>
            <person name="Jaffe D."/>
            <person name="Berlin A."/>
            <person name="Alvarez P."/>
            <person name="Butler J."/>
            <person name="Gnerre S."/>
            <person name="Grabherr M."/>
            <person name="Mauceli E."/>
            <person name="Brockman W."/>
            <person name="Kodira C."/>
            <person name="Alvarado L."/>
            <person name="Zeng Q."/>
            <person name="Crawford M."/>
            <person name="Antoine C."/>
            <person name="Devon K."/>
            <person name="Galgiani J."/>
            <person name="Orsborn K."/>
            <person name="Lewis M.L."/>
            <person name="Nusbaum C."/>
            <person name="Galagan J."/>
            <person name="Birren B."/>
        </authorList>
    </citation>
    <scope>NUCLEOTIDE SEQUENCE [LARGE SCALE GENOMIC DNA]</scope>
    <source>
        <strain evidence="1 2">RMSCC 3488</strain>
    </source>
</reference>
<organism evidence="1 2">
    <name type="scientific">Coccidioides posadasii RMSCC 3488</name>
    <dbReference type="NCBI Taxonomy" id="454284"/>
    <lineage>
        <taxon>Eukaryota</taxon>
        <taxon>Fungi</taxon>
        <taxon>Dikarya</taxon>
        <taxon>Ascomycota</taxon>
        <taxon>Pezizomycotina</taxon>
        <taxon>Eurotiomycetes</taxon>
        <taxon>Eurotiomycetidae</taxon>
        <taxon>Onygenales</taxon>
        <taxon>Onygenaceae</taxon>
        <taxon>Coccidioides</taxon>
    </lineage>
</organism>
<evidence type="ECO:0000313" key="2">
    <source>
        <dbReference type="Proteomes" id="UP000054567"/>
    </source>
</evidence>
<dbReference type="Proteomes" id="UP000054567">
    <property type="component" value="Unassembled WGS sequence"/>
</dbReference>
<evidence type="ECO:0000313" key="1">
    <source>
        <dbReference type="EMBL" id="KMM64313.1"/>
    </source>
</evidence>
<gene>
    <name evidence="1" type="ORF">CPAG_00665</name>
</gene>
<dbReference type="EMBL" id="DS268109">
    <property type="protein sequence ID" value="KMM64313.1"/>
    <property type="molecule type" value="Genomic_DNA"/>
</dbReference>
<name>A0A0J6F2I2_COCPO</name>
<dbReference type="VEuPathDB" id="FungiDB:CPAG_00665"/>
<reference evidence="2" key="3">
    <citation type="journal article" date="2010" name="Genome Res.">
        <title>Population genomic sequencing of Coccidioides fungi reveals recent hybridization and transposon control.</title>
        <authorList>
            <person name="Neafsey D.E."/>
            <person name="Barker B.M."/>
            <person name="Sharpton T.J."/>
            <person name="Stajich J.E."/>
            <person name="Park D.J."/>
            <person name="Whiston E."/>
            <person name="Hung C.-Y."/>
            <person name="McMahan C."/>
            <person name="White J."/>
            <person name="Sykes S."/>
            <person name="Heiman D."/>
            <person name="Young S."/>
            <person name="Zeng Q."/>
            <person name="Abouelleil A."/>
            <person name="Aftuck L."/>
            <person name="Bessette D."/>
            <person name="Brown A."/>
            <person name="FitzGerald M."/>
            <person name="Lui A."/>
            <person name="Macdonald J.P."/>
            <person name="Priest M."/>
            <person name="Orbach M.J."/>
            <person name="Galgiani J.N."/>
            <person name="Kirkland T.N."/>
            <person name="Cole G.T."/>
            <person name="Birren B.W."/>
            <person name="Henn M.R."/>
            <person name="Taylor J.W."/>
            <person name="Rounsley S.D."/>
        </authorList>
    </citation>
    <scope>NUCLEOTIDE SEQUENCE [LARGE SCALE GENOMIC DNA]</scope>
    <source>
        <strain evidence="2">RMSCC 3488</strain>
    </source>
</reference>
<accession>A0A0J6F2I2</accession>